<dbReference type="FunFam" id="1.20.120.1080:FF:000002">
    <property type="entry name" value="Putative ATP-dependent RNA helicase DHX36"/>
    <property type="match status" value="1"/>
</dbReference>
<evidence type="ECO:0000256" key="1">
    <source>
        <dbReference type="ARBA" id="ARBA00022741"/>
    </source>
</evidence>
<dbReference type="Gene3D" id="1.20.120.1080">
    <property type="match status" value="1"/>
</dbReference>
<dbReference type="GO" id="GO:0005524">
    <property type="term" value="F:ATP binding"/>
    <property type="evidence" value="ECO:0007669"/>
    <property type="project" value="UniProtKB-KW"/>
</dbReference>
<dbReference type="GO" id="GO:0004386">
    <property type="term" value="F:helicase activity"/>
    <property type="evidence" value="ECO:0007669"/>
    <property type="project" value="UniProtKB-KW"/>
</dbReference>
<dbReference type="AlphaFoldDB" id="A0A7S4VDE5"/>
<dbReference type="GO" id="GO:0016787">
    <property type="term" value="F:hydrolase activity"/>
    <property type="evidence" value="ECO:0007669"/>
    <property type="project" value="UniProtKB-KW"/>
</dbReference>
<dbReference type="Pfam" id="PF21010">
    <property type="entry name" value="HA2_C"/>
    <property type="match status" value="1"/>
</dbReference>
<reference evidence="6" key="1">
    <citation type="submission" date="2021-01" db="EMBL/GenBank/DDBJ databases">
        <authorList>
            <person name="Corre E."/>
            <person name="Pelletier E."/>
            <person name="Niang G."/>
            <person name="Scheremetjew M."/>
            <person name="Finn R."/>
            <person name="Kale V."/>
            <person name="Holt S."/>
            <person name="Cochrane G."/>
            <person name="Meng A."/>
            <person name="Brown T."/>
            <person name="Cohen L."/>
        </authorList>
    </citation>
    <scope>NUCLEOTIDE SEQUENCE</scope>
    <source>
        <strain evidence="6">GSO104</strain>
    </source>
</reference>
<dbReference type="InterPro" id="IPR007502">
    <property type="entry name" value="Helicase-assoc_dom"/>
</dbReference>
<gene>
    <name evidence="6" type="ORF">DBRI00130_LOCUS13449</name>
</gene>
<dbReference type="PANTHER" id="PTHR18934:SF145">
    <property type="entry name" value="ATP-DEPENDENT RNA HELICASE DHX57-RELATED"/>
    <property type="match status" value="1"/>
</dbReference>
<dbReference type="PANTHER" id="PTHR18934">
    <property type="entry name" value="ATP-DEPENDENT RNA HELICASE"/>
    <property type="match status" value="1"/>
</dbReference>
<dbReference type="GO" id="GO:0003723">
    <property type="term" value="F:RNA binding"/>
    <property type="evidence" value="ECO:0007669"/>
    <property type="project" value="TreeGrafter"/>
</dbReference>
<evidence type="ECO:0000256" key="2">
    <source>
        <dbReference type="ARBA" id="ARBA00022801"/>
    </source>
</evidence>
<evidence type="ECO:0000259" key="5">
    <source>
        <dbReference type="SMART" id="SM00847"/>
    </source>
</evidence>
<proteinExistence type="predicted"/>
<dbReference type="InterPro" id="IPR048333">
    <property type="entry name" value="HA2_WH"/>
</dbReference>
<protein>
    <recommendedName>
        <fullName evidence="5">Helicase-associated domain-containing protein</fullName>
    </recommendedName>
</protein>
<dbReference type="SMART" id="SM00847">
    <property type="entry name" value="HA2"/>
    <property type="match status" value="1"/>
</dbReference>
<sequence length="278" mass="31083">MRNQAVPELQRVPLEEVCLGIISVGFANNCMDFLLQAPQPPAEESVQTALALLEEVGAIFFNGSKEMLTPLGKHLAKIPVHVKLGKMLIFGALFKCVDSILTVAASLSSKSPFSTHIDNATQAATAHRSFLHPTSDFLTICNVWKAYSLALNNGRSEGRRFCDKHFLNQSALMEIHDARREFIDLLAQIGFVEGEEFKRDKTEGLIEFHEKVRSSRYNMNGENEALLNSVIFAGLYPNVAHALSPGGVSTALPTFWHKKRTRVFTQFLRELQKEKIRI</sequence>
<dbReference type="InterPro" id="IPR027417">
    <property type="entry name" value="P-loop_NTPase"/>
</dbReference>
<feature type="domain" description="Helicase-associated" evidence="5">
    <location>
        <begin position="48"/>
        <end position="141"/>
    </location>
</feature>
<keyword evidence="1" id="KW-0547">Nucleotide-binding</keyword>
<dbReference type="EMBL" id="HBNS01016825">
    <property type="protein sequence ID" value="CAE4604438.1"/>
    <property type="molecule type" value="Transcribed_RNA"/>
</dbReference>
<accession>A0A7S4VDE5</accession>
<evidence type="ECO:0000313" key="6">
    <source>
        <dbReference type="EMBL" id="CAE4604438.1"/>
    </source>
</evidence>
<dbReference type="SUPFAM" id="SSF52540">
    <property type="entry name" value="P-loop containing nucleoside triphosphate hydrolases"/>
    <property type="match status" value="1"/>
</dbReference>
<keyword evidence="2" id="KW-0378">Hydrolase</keyword>
<keyword evidence="4" id="KW-0067">ATP-binding</keyword>
<evidence type="ECO:0000256" key="3">
    <source>
        <dbReference type="ARBA" id="ARBA00022806"/>
    </source>
</evidence>
<dbReference type="Pfam" id="PF04408">
    <property type="entry name" value="WHD_HA2"/>
    <property type="match status" value="1"/>
</dbReference>
<organism evidence="6">
    <name type="scientific">Ditylum brightwellii</name>
    <dbReference type="NCBI Taxonomy" id="49249"/>
    <lineage>
        <taxon>Eukaryota</taxon>
        <taxon>Sar</taxon>
        <taxon>Stramenopiles</taxon>
        <taxon>Ochrophyta</taxon>
        <taxon>Bacillariophyta</taxon>
        <taxon>Mediophyceae</taxon>
        <taxon>Lithodesmiophycidae</taxon>
        <taxon>Lithodesmiales</taxon>
        <taxon>Lithodesmiaceae</taxon>
        <taxon>Ditylum</taxon>
    </lineage>
</organism>
<name>A0A7S4VDE5_9STRA</name>
<evidence type="ECO:0000256" key="4">
    <source>
        <dbReference type="ARBA" id="ARBA00022840"/>
    </source>
</evidence>
<keyword evidence="3" id="KW-0347">Helicase</keyword>